<dbReference type="Proteomes" id="UP000183653">
    <property type="component" value="Chromosome I"/>
</dbReference>
<accession>A0A8B3XYV5</accession>
<keyword evidence="2" id="KW-1185">Reference proteome</keyword>
<dbReference type="EMBL" id="LT629782">
    <property type="protein sequence ID" value="SDU11804.1"/>
    <property type="molecule type" value="Genomic_DNA"/>
</dbReference>
<proteinExistence type="predicted"/>
<evidence type="ECO:0000313" key="1">
    <source>
        <dbReference type="EMBL" id="SDU11804.1"/>
    </source>
</evidence>
<protein>
    <submittedName>
        <fullName evidence="1">Uncharacterized protein</fullName>
    </submittedName>
</protein>
<name>A0A8B3XYV5_9PSED</name>
<organism evidence="1 2">
    <name type="scientific">Pseudomonas orientalis</name>
    <dbReference type="NCBI Taxonomy" id="76758"/>
    <lineage>
        <taxon>Bacteria</taxon>
        <taxon>Pseudomonadati</taxon>
        <taxon>Pseudomonadota</taxon>
        <taxon>Gammaproteobacteria</taxon>
        <taxon>Pseudomonadales</taxon>
        <taxon>Pseudomonadaceae</taxon>
        <taxon>Pseudomonas</taxon>
    </lineage>
</organism>
<gene>
    <name evidence="1" type="ORF">SAMN04490197_2990</name>
</gene>
<dbReference type="AlphaFoldDB" id="A0A8B3XYV5"/>
<evidence type="ECO:0000313" key="2">
    <source>
        <dbReference type="Proteomes" id="UP000183653"/>
    </source>
</evidence>
<sequence>MGHPWPSAANPASCRVAHGFKPAFGQRGLTGRLRSKADQDQGRLALYRGYGWALLELCRHPCCDDAGSDNSNPGCPGHPEHPRPAFFAIILIPLEVVVFRPRIRLVQHVIDLQRQQNFVVQCPTAAQPQQGIPAQAMTIGFVIVTAADPCQLAPTPSLSNCRSRSRFNVRRARRARVWPLSRSRGSISDTPRLPCQPNNFCLSAAVVTRLHLAVGTDDHFGELQGLVAGVGEQIGAG</sequence>
<reference evidence="1 2" key="1">
    <citation type="submission" date="2016-10" db="EMBL/GenBank/DDBJ databases">
        <authorList>
            <person name="Varghese N."/>
            <person name="Submissions S."/>
        </authorList>
    </citation>
    <scope>NUCLEOTIDE SEQUENCE [LARGE SCALE GENOMIC DNA]</scope>
    <source>
        <strain evidence="1 2">BS2775</strain>
    </source>
</reference>